<feature type="chain" id="PRO_5021815243" evidence="2">
    <location>
        <begin position="26"/>
        <end position="413"/>
    </location>
</feature>
<dbReference type="Pfam" id="PF08450">
    <property type="entry name" value="SGL"/>
    <property type="match status" value="1"/>
</dbReference>
<feature type="domain" description="SMP-30/Gluconolactonase/LRE-like region" evidence="3">
    <location>
        <begin position="40"/>
        <end position="146"/>
    </location>
</feature>
<dbReference type="SUPFAM" id="SSF63446">
    <property type="entry name" value="Type I dockerin domain"/>
    <property type="match status" value="1"/>
</dbReference>
<dbReference type="PANTHER" id="PTHR47572:SF4">
    <property type="entry name" value="LACTONASE DRP35"/>
    <property type="match status" value="1"/>
</dbReference>
<protein>
    <submittedName>
        <fullName evidence="4">SMP-30/Gluconolaconase/LRE-like region</fullName>
    </submittedName>
</protein>
<reference evidence="4 5" key="1">
    <citation type="submission" date="2019-02" db="EMBL/GenBank/DDBJ databases">
        <title>Deep-cultivation of Planctomycetes and their phenomic and genomic characterization uncovers novel biology.</title>
        <authorList>
            <person name="Wiegand S."/>
            <person name="Jogler M."/>
            <person name="Boedeker C."/>
            <person name="Pinto D."/>
            <person name="Vollmers J."/>
            <person name="Rivas-Marin E."/>
            <person name="Kohn T."/>
            <person name="Peeters S.H."/>
            <person name="Heuer A."/>
            <person name="Rast P."/>
            <person name="Oberbeckmann S."/>
            <person name="Bunk B."/>
            <person name="Jeske O."/>
            <person name="Meyerdierks A."/>
            <person name="Storesund J.E."/>
            <person name="Kallscheuer N."/>
            <person name="Luecker S."/>
            <person name="Lage O.M."/>
            <person name="Pohl T."/>
            <person name="Merkel B.J."/>
            <person name="Hornburger P."/>
            <person name="Mueller R.-W."/>
            <person name="Bruemmer F."/>
            <person name="Labrenz M."/>
            <person name="Spormann A.M."/>
            <person name="Op den Camp H."/>
            <person name="Overmann J."/>
            <person name="Amann R."/>
            <person name="Jetten M.S.M."/>
            <person name="Mascher T."/>
            <person name="Medema M.H."/>
            <person name="Devos D.P."/>
            <person name="Kaster A.-K."/>
            <person name="Ovreas L."/>
            <person name="Rohde M."/>
            <person name="Galperin M.Y."/>
            <person name="Jogler C."/>
        </authorList>
    </citation>
    <scope>NUCLEOTIDE SEQUENCE [LARGE SCALE GENOMIC DNA]</scope>
    <source>
        <strain evidence="4 5">I41</strain>
    </source>
</reference>
<dbReference type="Proteomes" id="UP000317909">
    <property type="component" value="Chromosome"/>
</dbReference>
<accession>A0A517U033</accession>
<feature type="signal peptide" evidence="2">
    <location>
        <begin position="1"/>
        <end position="25"/>
    </location>
</feature>
<dbReference type="OrthoDB" id="2806980at2"/>
<keyword evidence="5" id="KW-1185">Reference proteome</keyword>
<evidence type="ECO:0000313" key="5">
    <source>
        <dbReference type="Proteomes" id="UP000317909"/>
    </source>
</evidence>
<sequence length="413" mass="41683" precursor="true">MPRFLAQSIALRLALALLARGAALSAVNAGDLLVADRLSNSVYRYSAGGALLGTVLTDNANLSQPTGLALSPDLTKLYVASFQNSQVVAYDYNLAAGTASNPVVFAAGFADNLATPSSILFSRDGSTMYVSNLGGTGVARFHLDGSTAGPPLQFAAPQNQSLFQFSGLAFAPNGALLVGAFQDFPAGTSGAIGRANAANTALAPLINPATSLNGASGLLVHGDELYVAGLFAGNIQRFDVNTGAHDPAFSVADLAFPQGLLAAPDGNGLLVGILGVANGAGHIARYDFAGNLLGTFAANGNGGFTEATAFIAVPDPVAPAPGDFNGDQAVNAVDLAIWKSNFGNNSGSATAAIGDADANGHVDGADFLIWQRNAAAAPAASAVPEPTTLLLAVTTVAARGLAPRRRRFSPNES</sequence>
<proteinExistence type="predicted"/>
<dbReference type="Gene3D" id="1.10.1330.10">
    <property type="entry name" value="Dockerin domain"/>
    <property type="match status" value="1"/>
</dbReference>
<dbReference type="InterPro" id="IPR015943">
    <property type="entry name" value="WD40/YVTN_repeat-like_dom_sf"/>
</dbReference>
<dbReference type="InterPro" id="IPR013658">
    <property type="entry name" value="SGL"/>
</dbReference>
<dbReference type="RefSeq" id="WP_145433723.1">
    <property type="nucleotide sequence ID" value="NZ_CP036339.1"/>
</dbReference>
<dbReference type="InterPro" id="IPR051262">
    <property type="entry name" value="SMP-30/CGR1_Lactonase"/>
</dbReference>
<evidence type="ECO:0000256" key="1">
    <source>
        <dbReference type="ARBA" id="ARBA00022801"/>
    </source>
</evidence>
<dbReference type="AlphaFoldDB" id="A0A517U033"/>
<dbReference type="Gene3D" id="2.130.10.10">
    <property type="entry name" value="YVTN repeat-like/Quinoprotein amine dehydrogenase"/>
    <property type="match status" value="1"/>
</dbReference>
<dbReference type="InterPro" id="IPR018247">
    <property type="entry name" value="EF_Hand_1_Ca_BS"/>
</dbReference>
<dbReference type="KEGG" id="llh:I41_31570"/>
<dbReference type="SUPFAM" id="SSF63829">
    <property type="entry name" value="Calcium-dependent phosphotriesterase"/>
    <property type="match status" value="2"/>
</dbReference>
<dbReference type="EMBL" id="CP036339">
    <property type="protein sequence ID" value="QDT73965.1"/>
    <property type="molecule type" value="Genomic_DNA"/>
</dbReference>
<dbReference type="InterPro" id="IPR036439">
    <property type="entry name" value="Dockerin_dom_sf"/>
</dbReference>
<dbReference type="InterPro" id="IPR002105">
    <property type="entry name" value="Dockerin_1_rpt"/>
</dbReference>
<dbReference type="PROSITE" id="PS00018">
    <property type="entry name" value="EF_HAND_1"/>
    <property type="match status" value="1"/>
</dbReference>
<dbReference type="PANTHER" id="PTHR47572">
    <property type="entry name" value="LIPOPROTEIN-RELATED"/>
    <property type="match status" value="1"/>
</dbReference>
<evidence type="ECO:0000259" key="3">
    <source>
        <dbReference type="Pfam" id="PF08450"/>
    </source>
</evidence>
<keyword evidence="1" id="KW-0378">Hydrolase</keyword>
<gene>
    <name evidence="4" type="ORF">I41_31570</name>
</gene>
<dbReference type="GO" id="GO:0000272">
    <property type="term" value="P:polysaccharide catabolic process"/>
    <property type="evidence" value="ECO:0007669"/>
    <property type="project" value="InterPro"/>
</dbReference>
<keyword evidence="2" id="KW-0732">Signal</keyword>
<evidence type="ECO:0000313" key="4">
    <source>
        <dbReference type="EMBL" id="QDT73965.1"/>
    </source>
</evidence>
<dbReference type="Pfam" id="PF00404">
    <property type="entry name" value="Dockerin_1"/>
    <property type="match status" value="1"/>
</dbReference>
<evidence type="ECO:0000256" key="2">
    <source>
        <dbReference type="SAM" id="SignalP"/>
    </source>
</evidence>
<dbReference type="GO" id="GO:0004553">
    <property type="term" value="F:hydrolase activity, hydrolyzing O-glycosyl compounds"/>
    <property type="evidence" value="ECO:0007669"/>
    <property type="project" value="InterPro"/>
</dbReference>
<organism evidence="4 5">
    <name type="scientific">Lacipirellula limnantheis</name>
    <dbReference type="NCBI Taxonomy" id="2528024"/>
    <lineage>
        <taxon>Bacteria</taxon>
        <taxon>Pseudomonadati</taxon>
        <taxon>Planctomycetota</taxon>
        <taxon>Planctomycetia</taxon>
        <taxon>Pirellulales</taxon>
        <taxon>Lacipirellulaceae</taxon>
        <taxon>Lacipirellula</taxon>
    </lineage>
</organism>
<name>A0A517U033_9BACT</name>